<dbReference type="InterPro" id="IPR017853">
    <property type="entry name" value="GH"/>
</dbReference>
<dbReference type="Pfam" id="PF13200">
    <property type="entry name" value="DUF4015"/>
    <property type="match status" value="1"/>
</dbReference>
<evidence type="ECO:0000313" key="3">
    <source>
        <dbReference type="Proteomes" id="UP000593910"/>
    </source>
</evidence>
<dbReference type="SUPFAM" id="SSF49464">
    <property type="entry name" value="Carboxypeptidase regulatory domain-like"/>
    <property type="match status" value="1"/>
</dbReference>
<dbReference type="InterPro" id="IPR025275">
    <property type="entry name" value="DUF4015"/>
</dbReference>
<dbReference type="AlphaFoldDB" id="A0A7M1AV25"/>
<proteinExistence type="predicted"/>
<sequence>MKQFFLFFAAAATLYGWDGTLVDKNSSNPIADAIVSDSKHSVRSDSNGTFSIDTDEKMIHIKAYGYRPATLSQDTNNSVTSLESIRVKALYLTFWGASNNSPRLKKALDLIETTQINAVVVDVKNEYGSTLFWTKFKQANSYGAHLKRTNRDIEKFMKRLKDRNIYTIARIVTFKDELQASNNYEYAIKKNDANKTIWRNHDEMAWVDPYDKRSHEYAIRMAEEAAKVGFDEINFDYVRFPAKEGLCLAEENTQKNRIKAIGNFLDLAQERLRKYGVFISVDIYGNVCWSKDDNGIGQTIESLAKHADYIAPMLYPSGFASGSFGKKYPAKHPYIVIYRSIKHIEDKISPLRIRPWLQYFKDYSRSKVYYKKEEIQAQIKAADETHTNGWMLWSPSSKYDFEILK</sequence>
<reference evidence="2 3" key="1">
    <citation type="submission" date="2019-06" db="EMBL/GenBank/DDBJ databases">
        <title>Sulfurimonas gotlandica sp. nov., a chemoautotrophic and psychrotolerant epsilonproteobacterium isolated from a pelagic redoxcline, and an emended description of the genus Sulfurimonas.</title>
        <authorList>
            <person name="Wang S."/>
            <person name="Jiang L."/>
            <person name="Shao Z."/>
        </authorList>
    </citation>
    <scope>NUCLEOTIDE SEQUENCE [LARGE SCALE GENOMIC DNA]</scope>
    <source>
        <strain evidence="2 3">B2</strain>
    </source>
</reference>
<dbReference type="EMBL" id="CP041165">
    <property type="protein sequence ID" value="QOP41279.1"/>
    <property type="molecule type" value="Genomic_DNA"/>
</dbReference>
<protein>
    <submittedName>
        <fullName evidence="2">GTP-binding protein</fullName>
    </submittedName>
</protein>
<accession>A0A7M1AV25</accession>
<evidence type="ECO:0000259" key="1">
    <source>
        <dbReference type="Pfam" id="PF13200"/>
    </source>
</evidence>
<dbReference type="Proteomes" id="UP000593910">
    <property type="component" value="Chromosome"/>
</dbReference>
<gene>
    <name evidence="2" type="ORF">FJR03_05795</name>
</gene>
<dbReference type="InterPro" id="IPR008969">
    <property type="entry name" value="CarboxyPept-like_regulatory"/>
</dbReference>
<name>A0A7M1AV25_9BACT</name>
<dbReference type="Gene3D" id="3.20.20.80">
    <property type="entry name" value="Glycosidases"/>
    <property type="match status" value="1"/>
</dbReference>
<dbReference type="RefSeq" id="WP_193114698.1">
    <property type="nucleotide sequence ID" value="NZ_CP041165.1"/>
</dbReference>
<feature type="domain" description="DUF4015" evidence="1">
    <location>
        <begin position="89"/>
        <end position="399"/>
    </location>
</feature>
<keyword evidence="3" id="KW-1185">Reference proteome</keyword>
<evidence type="ECO:0000313" key="2">
    <source>
        <dbReference type="EMBL" id="QOP41279.1"/>
    </source>
</evidence>
<organism evidence="2 3">
    <name type="scientific">Sulfurimonas marina</name>
    <dbReference type="NCBI Taxonomy" id="2590551"/>
    <lineage>
        <taxon>Bacteria</taxon>
        <taxon>Pseudomonadati</taxon>
        <taxon>Campylobacterota</taxon>
        <taxon>Epsilonproteobacteria</taxon>
        <taxon>Campylobacterales</taxon>
        <taxon>Sulfurimonadaceae</taxon>
        <taxon>Sulfurimonas</taxon>
    </lineage>
</organism>
<dbReference type="KEGG" id="smax:FJR03_05795"/>
<dbReference type="SUPFAM" id="SSF51445">
    <property type="entry name" value="(Trans)glycosidases"/>
    <property type="match status" value="1"/>
</dbReference>